<proteinExistence type="predicted"/>
<dbReference type="Gene3D" id="3.40.50.1820">
    <property type="entry name" value="alpha/beta hydrolase"/>
    <property type="match status" value="1"/>
</dbReference>
<evidence type="ECO:0000313" key="2">
    <source>
        <dbReference type="EMBL" id="MFI0912467.1"/>
    </source>
</evidence>
<evidence type="ECO:0008006" key="4">
    <source>
        <dbReference type="Google" id="ProtNLM"/>
    </source>
</evidence>
<keyword evidence="1" id="KW-0472">Membrane</keyword>
<organism evidence="2 3">
    <name type="scientific">Streptomyces abikoensis</name>
    <dbReference type="NCBI Taxonomy" id="97398"/>
    <lineage>
        <taxon>Bacteria</taxon>
        <taxon>Bacillati</taxon>
        <taxon>Actinomycetota</taxon>
        <taxon>Actinomycetes</taxon>
        <taxon>Kitasatosporales</taxon>
        <taxon>Streptomycetaceae</taxon>
        <taxon>Streptomyces</taxon>
    </lineage>
</organism>
<dbReference type="EMBL" id="JBIRRB010000006">
    <property type="protein sequence ID" value="MFI0912467.1"/>
    <property type="molecule type" value="Genomic_DNA"/>
</dbReference>
<feature type="transmembrane region" description="Helical" evidence="1">
    <location>
        <begin position="240"/>
        <end position="261"/>
    </location>
</feature>
<accession>A0ABW7T4N2</accession>
<evidence type="ECO:0000256" key="1">
    <source>
        <dbReference type="SAM" id="Phobius"/>
    </source>
</evidence>
<evidence type="ECO:0000313" key="3">
    <source>
        <dbReference type="Proteomes" id="UP001611162"/>
    </source>
</evidence>
<keyword evidence="1" id="KW-1133">Transmembrane helix</keyword>
<keyword evidence="3" id="KW-1185">Reference proteome</keyword>
<keyword evidence="1" id="KW-0812">Transmembrane</keyword>
<dbReference type="Proteomes" id="UP001611162">
    <property type="component" value="Unassembled WGS sequence"/>
</dbReference>
<dbReference type="InterPro" id="IPR029058">
    <property type="entry name" value="AB_hydrolase_fold"/>
</dbReference>
<dbReference type="RefSeq" id="WP_397613352.1">
    <property type="nucleotide sequence ID" value="NZ_JBIRRB010000006.1"/>
</dbReference>
<comment type="caution">
    <text evidence="2">The sequence shown here is derived from an EMBL/GenBank/DDBJ whole genome shotgun (WGS) entry which is preliminary data.</text>
</comment>
<feature type="transmembrane region" description="Helical" evidence="1">
    <location>
        <begin position="203"/>
        <end position="220"/>
    </location>
</feature>
<dbReference type="SUPFAM" id="SSF53474">
    <property type="entry name" value="alpha/beta-Hydrolases"/>
    <property type="match status" value="1"/>
</dbReference>
<name>A0ABW7T4N2_9ACTN</name>
<reference evidence="2 3" key="1">
    <citation type="submission" date="2024-10" db="EMBL/GenBank/DDBJ databases">
        <title>The Natural Products Discovery Center: Release of the First 8490 Sequenced Strains for Exploring Actinobacteria Biosynthetic Diversity.</title>
        <authorList>
            <person name="Kalkreuter E."/>
            <person name="Kautsar S.A."/>
            <person name="Yang D."/>
            <person name="Bader C.D."/>
            <person name="Teijaro C.N."/>
            <person name="Fluegel L."/>
            <person name="Davis C.M."/>
            <person name="Simpson J.R."/>
            <person name="Lauterbach L."/>
            <person name="Steele A.D."/>
            <person name="Gui C."/>
            <person name="Meng S."/>
            <person name="Li G."/>
            <person name="Viehrig K."/>
            <person name="Ye F."/>
            <person name="Su P."/>
            <person name="Kiefer A.F."/>
            <person name="Nichols A."/>
            <person name="Cepeda A.J."/>
            <person name="Yan W."/>
            <person name="Fan B."/>
            <person name="Jiang Y."/>
            <person name="Adhikari A."/>
            <person name="Zheng C.-J."/>
            <person name="Schuster L."/>
            <person name="Cowan T.M."/>
            <person name="Smanski M.J."/>
            <person name="Chevrette M.G."/>
            <person name="De Carvalho L.P.S."/>
            <person name="Shen B."/>
        </authorList>
    </citation>
    <scope>NUCLEOTIDE SEQUENCE [LARGE SCALE GENOMIC DNA]</scope>
    <source>
        <strain evidence="2 3">NPDC020979</strain>
    </source>
</reference>
<gene>
    <name evidence="2" type="ORF">ACH4TF_18655</name>
</gene>
<sequence length="531" mass="59196">MGIVGDTRTAPDTSEPDLVIFVHGTFAGDKKEQEVGGRWWQRDSEVWRWFEANLPAGAVLPAAERRLFQWSGKNTQVERLKASTKLLALLISLENEGRGYHLVGHSHGGSVIWEALVSSELARSRREIYASLLEKLADDGIVKYDARTAFGELADHLQLRGLRSWTTLGTPFLHFLPADQFMLPGIKRRSFSLFTRPSQDRRSLLSLFIWLAAFTAVAVIEQLCRRHTLSHFWDQGMWTGFPMLLVVFFGFLATNEGYALAQAYKKRAIAARQAMQTFHARWLGLWAPQDEAIALLQHVARFSQKHYQALAGGQPLVDEEGAFKGPLSRCWDPSRVALKKQRPGATLEAHYASRVGKAPLGWLITALYNKIGAPHVASIATNFVVSNIVQGNDLPKAEMAYCSRSPVPIDAIPEGLPERVARELHAGVSTTVRALGPQARELLIIGALDGELPAGATDDLRDQRSAALVHTSYFSHESVLHLIATHIRISRARAGHNTTGPLPRDDAYRWVSRTKRTNAHAWEEHLRQTAR</sequence>
<protein>
    <recommendedName>
        <fullName evidence="4">Alpha/beta hydrolase</fullName>
    </recommendedName>
</protein>